<keyword evidence="2" id="KW-0131">Cell cycle</keyword>
<dbReference type="GO" id="GO:0006260">
    <property type="term" value="P:DNA replication"/>
    <property type="evidence" value="ECO:0007669"/>
    <property type="project" value="UniProtKB-UniRule"/>
</dbReference>
<comment type="subunit">
    <text evidence="2">Component of a cohesin-like complex composed of ScpA, ScpB and the Smc homodimer, in which ScpA and ScpB bind to the head domain of Smc. The presence of the three proteins is required for the association of the complex with DNA.</text>
</comment>
<gene>
    <name evidence="2" type="primary">scpA</name>
    <name evidence="3" type="ORF">AXG55_02360</name>
</gene>
<dbReference type="Pfam" id="PF02616">
    <property type="entry name" value="SMC_ScpA"/>
    <property type="match status" value="1"/>
</dbReference>
<reference evidence="3 4" key="1">
    <citation type="submission" date="2016-10" db="EMBL/GenBank/DDBJ databases">
        <title>Silvanigrella aquatica sp. nov., isolated from a freshwater lake located in the Black Forest, Germany, description of Silvanigrellaceae fam. nov., Silvanigrellales ord. nov., reclassification of the order Bdellovibrionales in the class Oligoflexia, reclassification of the families Bacteriovoracaceae and Halobacteriovoraceae in the new order Bacteriovoracales ord. nov., and reclassification of the family Pseudobacteriovoracaceae in the order Oligoflexiales.</title>
        <authorList>
            <person name="Hahn M.W."/>
            <person name="Schmidt J."/>
            <person name="Koll U."/>
            <person name="Rohde M."/>
            <person name="Verbag S."/>
            <person name="Pitt A."/>
            <person name="Nakai R."/>
            <person name="Naganuma T."/>
            <person name="Lang E."/>
        </authorList>
    </citation>
    <scope>NUCLEOTIDE SEQUENCE [LARGE SCALE GENOMIC DNA]</scope>
    <source>
        <strain evidence="3 4">MWH-Nonnen-W8red</strain>
    </source>
</reference>
<dbReference type="RefSeq" id="WP_148696531.1">
    <property type="nucleotide sequence ID" value="NZ_CP017834.1"/>
</dbReference>
<accession>A0A1L4CXY7</accession>
<keyword evidence="2" id="KW-0159">Chromosome partition</keyword>
<dbReference type="PANTHER" id="PTHR33969">
    <property type="entry name" value="SEGREGATION AND CONDENSATION PROTEIN A"/>
    <property type="match status" value="1"/>
</dbReference>
<comment type="function">
    <text evidence="2">Participates in chromosomal partition during cell division. May act via the formation of a condensin-like complex containing Smc and ScpB that pull DNA away from mid-cell into both cell halves.</text>
</comment>
<dbReference type="PANTHER" id="PTHR33969:SF2">
    <property type="entry name" value="SEGREGATION AND CONDENSATION PROTEIN A"/>
    <property type="match status" value="1"/>
</dbReference>
<dbReference type="GO" id="GO:0005737">
    <property type="term" value="C:cytoplasm"/>
    <property type="evidence" value="ECO:0007669"/>
    <property type="project" value="UniProtKB-SubCell"/>
</dbReference>
<comment type="similarity">
    <text evidence="2">Belongs to the ScpA family.</text>
</comment>
<proteinExistence type="inferred from homology"/>
<evidence type="ECO:0000256" key="2">
    <source>
        <dbReference type="HAMAP-Rule" id="MF_01805"/>
    </source>
</evidence>
<name>A0A1L4CXY7_9BACT</name>
<dbReference type="HAMAP" id="MF_01805">
    <property type="entry name" value="ScpA"/>
    <property type="match status" value="1"/>
</dbReference>
<keyword evidence="2" id="KW-0132">Cell division</keyword>
<dbReference type="GO" id="GO:0051301">
    <property type="term" value="P:cell division"/>
    <property type="evidence" value="ECO:0007669"/>
    <property type="project" value="UniProtKB-KW"/>
</dbReference>
<dbReference type="Proteomes" id="UP000184731">
    <property type="component" value="Chromosome"/>
</dbReference>
<comment type="subcellular location">
    <subcellularLocation>
        <location evidence="2">Cytoplasm</location>
    </subcellularLocation>
    <text evidence="2">Associated with two foci at the outer edges of the nucleoid region in young cells, and at four foci within both cell halves in older cells.</text>
</comment>
<dbReference type="OrthoDB" id="9811016at2"/>
<dbReference type="KEGG" id="saqi:AXG55_02360"/>
<keyword evidence="4" id="KW-1185">Reference proteome</keyword>
<dbReference type="EMBL" id="CP017834">
    <property type="protein sequence ID" value="APJ02823.1"/>
    <property type="molecule type" value="Genomic_DNA"/>
</dbReference>
<protein>
    <recommendedName>
        <fullName evidence="1 2">Segregation and condensation protein A</fullName>
    </recommendedName>
</protein>
<evidence type="ECO:0000313" key="4">
    <source>
        <dbReference type="Proteomes" id="UP000184731"/>
    </source>
</evidence>
<organism evidence="3 4">
    <name type="scientific">Silvanigrella aquatica</name>
    <dbReference type="NCBI Taxonomy" id="1915309"/>
    <lineage>
        <taxon>Bacteria</taxon>
        <taxon>Pseudomonadati</taxon>
        <taxon>Bdellovibrionota</taxon>
        <taxon>Oligoflexia</taxon>
        <taxon>Silvanigrellales</taxon>
        <taxon>Silvanigrellaceae</taxon>
        <taxon>Silvanigrella</taxon>
    </lineage>
</organism>
<dbReference type="GO" id="GO:0007059">
    <property type="term" value="P:chromosome segregation"/>
    <property type="evidence" value="ECO:0007669"/>
    <property type="project" value="UniProtKB-UniRule"/>
</dbReference>
<dbReference type="AlphaFoldDB" id="A0A1L4CXY7"/>
<dbReference type="STRING" id="1915309.AXG55_02360"/>
<keyword evidence="2" id="KW-0963">Cytoplasm</keyword>
<dbReference type="InterPro" id="IPR003768">
    <property type="entry name" value="ScpA"/>
</dbReference>
<evidence type="ECO:0000256" key="1">
    <source>
        <dbReference type="ARBA" id="ARBA00044777"/>
    </source>
</evidence>
<evidence type="ECO:0000313" key="3">
    <source>
        <dbReference type="EMBL" id="APJ02823.1"/>
    </source>
</evidence>
<dbReference type="Gene3D" id="6.10.250.2410">
    <property type="match status" value="1"/>
</dbReference>
<sequence length="261" mass="30154">MHLKLENFDGPLDLLLHLIKAQELNIFNIPIFTITEQYLSFLKQVPELDFLTAGEYLAMAAQLIEIKANLLIPVLQKNSNLQAESIEEIAEEDPRKLLVEQLLEYEAFKKASEILQTLNANVQDVFPTGEFKRREEEFSQFEHPIKGNPFELIISLERILLKYSNQNTPKVMVRAQKITIQQKMELIKKRLEESEIVTLKNLIADCLSRYELIVVIMAVLELCKANHVNLSQAEMFAEVELTKGYKFYEDTSTLQDVEVQP</sequence>